<sequence>MQTTRYRRVYTARFSLMQMTPATAIVRECVARLSSTEDLVGRWNRVGAVGEHESSDRGFTLSQAEYLEAAEDDTEASLDDNADEDGGFLPGMFVFDGAATSNAGITFNATWTLCLHRDGTLRGESVETSVSSLPQRCPLEGMWRRRSIDIMLRLSHRHSVTYRYVGELVGKRRLTGQWKQAASDSKYAAGIFAFDLRDGDAQERQSMEQDGASASEESSRTNLPGLAELRPGEMEFRGQATAMAGYVYKSTLRVRLADDGSLSGSSEEHAVRRVCDVKGKWTRKGIEYYLDYSGKHLPHNTYVYVGSLEGNTLVGRWHRANGGQDPHDCGEFRLMLTDMQGENDGDHESV</sequence>
<keyword evidence="3" id="KW-1185">Reference proteome</keyword>
<name>A0AAD5LC83_PYTIN</name>
<evidence type="ECO:0000313" key="3">
    <source>
        <dbReference type="Proteomes" id="UP001209570"/>
    </source>
</evidence>
<evidence type="ECO:0000313" key="2">
    <source>
        <dbReference type="EMBL" id="KAJ0395989.1"/>
    </source>
</evidence>
<protein>
    <submittedName>
        <fullName evidence="2">Uncharacterized protein</fullName>
    </submittedName>
</protein>
<feature type="region of interest" description="Disordered" evidence="1">
    <location>
        <begin position="203"/>
        <end position="226"/>
    </location>
</feature>
<proteinExistence type="predicted"/>
<dbReference type="Proteomes" id="UP001209570">
    <property type="component" value="Unassembled WGS sequence"/>
</dbReference>
<comment type="caution">
    <text evidence="2">The sequence shown here is derived from an EMBL/GenBank/DDBJ whole genome shotgun (WGS) entry which is preliminary data.</text>
</comment>
<gene>
    <name evidence="2" type="ORF">P43SY_000762</name>
</gene>
<dbReference type="EMBL" id="JAKCXM010000315">
    <property type="protein sequence ID" value="KAJ0395989.1"/>
    <property type="molecule type" value="Genomic_DNA"/>
</dbReference>
<evidence type="ECO:0000256" key="1">
    <source>
        <dbReference type="SAM" id="MobiDB-lite"/>
    </source>
</evidence>
<organism evidence="2 3">
    <name type="scientific">Pythium insidiosum</name>
    <name type="common">Pythiosis disease agent</name>
    <dbReference type="NCBI Taxonomy" id="114742"/>
    <lineage>
        <taxon>Eukaryota</taxon>
        <taxon>Sar</taxon>
        <taxon>Stramenopiles</taxon>
        <taxon>Oomycota</taxon>
        <taxon>Peronosporomycetes</taxon>
        <taxon>Pythiales</taxon>
        <taxon>Pythiaceae</taxon>
        <taxon>Pythium</taxon>
    </lineage>
</organism>
<dbReference type="AlphaFoldDB" id="A0AAD5LC83"/>
<reference evidence="2" key="1">
    <citation type="submission" date="2021-12" db="EMBL/GenBank/DDBJ databases">
        <title>Prjna785345.</title>
        <authorList>
            <person name="Rujirawat T."/>
            <person name="Krajaejun T."/>
        </authorList>
    </citation>
    <scope>NUCLEOTIDE SEQUENCE</scope>
    <source>
        <strain evidence="2">Pi057C3</strain>
    </source>
</reference>
<accession>A0AAD5LC83</accession>